<dbReference type="eggNOG" id="KOG0714">
    <property type="taxonomic scope" value="Eukaryota"/>
</dbReference>
<dbReference type="OrthoDB" id="10250354at2759"/>
<evidence type="ECO:0000259" key="1">
    <source>
        <dbReference type="PROSITE" id="PS50076"/>
    </source>
</evidence>
<feature type="domain" description="J" evidence="1">
    <location>
        <begin position="10"/>
        <end position="78"/>
    </location>
</feature>
<dbReference type="InterPro" id="IPR036869">
    <property type="entry name" value="J_dom_sf"/>
</dbReference>
<gene>
    <name evidence="2" type="ORF">OSTLU_9611</name>
</gene>
<dbReference type="Proteomes" id="UP000001568">
    <property type="component" value="Chromosome 5"/>
</dbReference>
<dbReference type="GeneID" id="5001878"/>
<dbReference type="OMA" id="RREAMRW"/>
<feature type="non-terminal residue" evidence="2">
    <location>
        <position position="1"/>
    </location>
</feature>
<dbReference type="Gene3D" id="1.10.287.110">
    <property type="entry name" value="DnaJ domain"/>
    <property type="match status" value="1"/>
</dbReference>
<protein>
    <recommendedName>
        <fullName evidence="1">J domain-containing protein</fullName>
    </recommendedName>
</protein>
<dbReference type="EMBL" id="CP000585">
    <property type="protein sequence ID" value="ABO96398.1"/>
    <property type="molecule type" value="Genomic_DNA"/>
</dbReference>
<dbReference type="PANTHER" id="PTHR44743">
    <property type="entry name" value="PUTATIVE, EXPRESSED-RELATED"/>
    <property type="match status" value="1"/>
</dbReference>
<dbReference type="InterPro" id="IPR018253">
    <property type="entry name" value="DnaJ_domain_CS"/>
</dbReference>
<dbReference type="RefSeq" id="XP_001418105.1">
    <property type="nucleotide sequence ID" value="XM_001418068.1"/>
</dbReference>
<accession>A4RY46</accession>
<evidence type="ECO:0000313" key="3">
    <source>
        <dbReference type="Proteomes" id="UP000001568"/>
    </source>
</evidence>
<dbReference type="PROSITE" id="PS00636">
    <property type="entry name" value="DNAJ_1"/>
    <property type="match status" value="1"/>
</dbReference>
<dbReference type="PROSITE" id="PS50076">
    <property type="entry name" value="DNAJ_2"/>
    <property type="match status" value="1"/>
</dbReference>
<dbReference type="STRING" id="436017.A4RY46"/>
<evidence type="ECO:0000313" key="2">
    <source>
        <dbReference type="EMBL" id="ABO96398.1"/>
    </source>
</evidence>
<feature type="non-terminal residue" evidence="2">
    <location>
        <position position="78"/>
    </location>
</feature>
<dbReference type="HOGENOM" id="CLU_017633_18_1_1"/>
<dbReference type="InterPro" id="IPR001623">
    <property type="entry name" value="DnaJ_domain"/>
</dbReference>
<name>A4RY46_OSTLU</name>
<dbReference type="KEGG" id="olu:OSTLU_9611"/>
<sequence length="78" mass="8782">EDGNARRRGKFYDILGVKPGADVRAVKSAYRKLAAVWHPDKWTRASPEDAAKAEATFKSVQRAYATLSDAKQRKLYDL</sequence>
<reference evidence="2 3" key="1">
    <citation type="journal article" date="2007" name="Proc. Natl. Acad. Sci. U.S.A.">
        <title>The tiny eukaryote Ostreococcus provides genomic insights into the paradox of plankton speciation.</title>
        <authorList>
            <person name="Palenik B."/>
            <person name="Grimwood J."/>
            <person name="Aerts A."/>
            <person name="Rouze P."/>
            <person name="Salamov A."/>
            <person name="Putnam N."/>
            <person name="Dupont C."/>
            <person name="Jorgensen R."/>
            <person name="Derelle E."/>
            <person name="Rombauts S."/>
            <person name="Zhou K."/>
            <person name="Otillar R."/>
            <person name="Merchant S.S."/>
            <person name="Podell S."/>
            <person name="Gaasterland T."/>
            <person name="Napoli C."/>
            <person name="Gendler K."/>
            <person name="Manuell A."/>
            <person name="Tai V."/>
            <person name="Vallon O."/>
            <person name="Piganeau G."/>
            <person name="Jancek S."/>
            <person name="Heijde M."/>
            <person name="Jabbari K."/>
            <person name="Bowler C."/>
            <person name="Lohr M."/>
            <person name="Robbens S."/>
            <person name="Werner G."/>
            <person name="Dubchak I."/>
            <person name="Pazour G.J."/>
            <person name="Ren Q."/>
            <person name="Paulsen I."/>
            <person name="Delwiche C."/>
            <person name="Schmutz J."/>
            <person name="Rokhsar D."/>
            <person name="Van de Peer Y."/>
            <person name="Moreau H."/>
            <person name="Grigoriev I.V."/>
        </authorList>
    </citation>
    <scope>NUCLEOTIDE SEQUENCE [LARGE SCALE GENOMIC DNA]</scope>
    <source>
        <strain evidence="2 3">CCE9901</strain>
    </source>
</reference>
<dbReference type="PANTHER" id="PTHR44743:SF10">
    <property type="entry name" value="J DOMAIN-CONTAINING PROTEIN"/>
    <property type="match status" value="1"/>
</dbReference>
<dbReference type="Pfam" id="PF00226">
    <property type="entry name" value="DnaJ"/>
    <property type="match status" value="1"/>
</dbReference>
<organism evidence="2 3">
    <name type="scientific">Ostreococcus lucimarinus (strain CCE9901)</name>
    <dbReference type="NCBI Taxonomy" id="436017"/>
    <lineage>
        <taxon>Eukaryota</taxon>
        <taxon>Viridiplantae</taxon>
        <taxon>Chlorophyta</taxon>
        <taxon>Mamiellophyceae</taxon>
        <taxon>Mamiellales</taxon>
        <taxon>Bathycoccaceae</taxon>
        <taxon>Ostreococcus</taxon>
    </lineage>
</organism>
<dbReference type="SUPFAM" id="SSF46565">
    <property type="entry name" value="Chaperone J-domain"/>
    <property type="match status" value="1"/>
</dbReference>
<dbReference type="PRINTS" id="PR00625">
    <property type="entry name" value="JDOMAIN"/>
</dbReference>
<dbReference type="AlphaFoldDB" id="A4RY46"/>
<dbReference type="SMART" id="SM00271">
    <property type="entry name" value="DnaJ"/>
    <property type="match status" value="1"/>
</dbReference>
<keyword evidence="3" id="KW-1185">Reference proteome</keyword>
<dbReference type="CDD" id="cd06257">
    <property type="entry name" value="DnaJ"/>
    <property type="match status" value="1"/>
</dbReference>
<dbReference type="Gramene" id="ABO96398">
    <property type="protein sequence ID" value="ABO96398"/>
    <property type="gene ID" value="OSTLU_9611"/>
</dbReference>
<proteinExistence type="predicted"/>